<accession>A0A0K2JJ04</accession>
<name>A0A0K2JJ04_SPIKU</name>
<evidence type="ECO:0000313" key="1">
    <source>
        <dbReference type="EMBL" id="ALA98402.1"/>
    </source>
</evidence>
<dbReference type="KEGG" id="skn:SKUN_001544"/>
<keyword evidence="2" id="KW-1185">Reference proteome</keyword>
<dbReference type="EMBL" id="CP010899">
    <property type="protein sequence ID" value="ALA98402.1"/>
    <property type="molecule type" value="Genomic_DNA"/>
</dbReference>
<dbReference type="AlphaFoldDB" id="A0A0K2JJ04"/>
<proteinExistence type="predicted"/>
<protein>
    <submittedName>
        <fullName evidence="1">Uncharacterized protein</fullName>
    </submittedName>
</protein>
<evidence type="ECO:0000313" key="2">
    <source>
        <dbReference type="Proteomes" id="UP000062963"/>
    </source>
</evidence>
<organism evidence="1 2">
    <name type="scientific">Spiroplasma kunkelii CR2-3x</name>
    <dbReference type="NCBI Taxonomy" id="273035"/>
    <lineage>
        <taxon>Bacteria</taxon>
        <taxon>Bacillati</taxon>
        <taxon>Mycoplasmatota</taxon>
        <taxon>Mollicutes</taxon>
        <taxon>Entomoplasmatales</taxon>
        <taxon>Spiroplasmataceae</taxon>
        <taxon>Spiroplasma</taxon>
    </lineage>
</organism>
<reference evidence="1 2" key="1">
    <citation type="journal article" date="2015" name="Genome Announc.">
        <title>Complete Genome Sequence of Spiroplasma kunkelii Strain CR2-3x, Causal Agent of Corn Stunt Disease in Zea mays L.</title>
        <authorList>
            <person name="Davis R.E."/>
            <person name="Shao J."/>
            <person name="Dally E.L."/>
            <person name="Zhao Y."/>
            <person name="Gasparich G.E."/>
            <person name="Gaynor B.J."/>
            <person name="Athey J.C."/>
            <person name="Harrison N.A."/>
            <person name="Donofrio N."/>
        </authorList>
    </citation>
    <scope>NUCLEOTIDE SEQUENCE [LARGE SCALE GENOMIC DNA]</scope>
    <source>
        <strain evidence="1 2">CR2-3x</strain>
    </source>
</reference>
<sequence length="81" mass="9880">MKIIKQQKICDVNNCFQAISFITEKFETNKFLWTCEKHKSLLNQIKYTNKKAILFYERLENSKIYIDWETGYLKIFFSKIK</sequence>
<dbReference type="OrthoDB" id="390881at2"/>
<dbReference type="RefSeq" id="WP_053391434.1">
    <property type="nucleotide sequence ID" value="NZ_CP010899.1"/>
</dbReference>
<dbReference type="Proteomes" id="UP000062963">
    <property type="component" value="Chromosome"/>
</dbReference>
<gene>
    <name evidence="1" type="ORF">SKUN_001544</name>
</gene>
<dbReference type="PATRIC" id="fig|273035.7.peg.1902"/>